<dbReference type="AlphaFoldDB" id="A0A927MBU0"/>
<sequence>MRRIGLGIDGPIRLAVSAVAVAGAVVLGLTGCGADPAPAGAPATGVPTVTPSADTATGDPSAEPTSETSSAPPRGDGGEATSVPRPPAPVRTTGAPKPPASYDPAKDITDLVAQTDGLRLNRPVSGIRQGELVVTIRNKGPEPVWGLTFVVEMPASMTASGGDWTGCSPLRVSRAGFPAGSKCEKGYLAPGQSRVYRLGVKSPAAKDGADSPEARSLVDVWSAGQKGETYRDLGPDDNRRIFSVYRA</sequence>
<comment type="caution">
    <text evidence="2">The sequence shown here is derived from an EMBL/GenBank/DDBJ whole genome shotgun (WGS) entry which is preliminary data.</text>
</comment>
<protein>
    <submittedName>
        <fullName evidence="2">Uncharacterized protein</fullName>
    </submittedName>
</protein>
<accession>A0A927MBU0</accession>
<gene>
    <name evidence="2" type="ORF">H4W31_007222</name>
</gene>
<dbReference type="RefSeq" id="WP_192770631.1">
    <property type="nucleotide sequence ID" value="NZ_JADBEB010000001.1"/>
</dbReference>
<evidence type="ECO:0000313" key="2">
    <source>
        <dbReference type="EMBL" id="MBE1491584.1"/>
    </source>
</evidence>
<feature type="compositionally biased region" description="Low complexity" evidence="1">
    <location>
        <begin position="39"/>
        <end position="51"/>
    </location>
</feature>
<dbReference type="PROSITE" id="PS51257">
    <property type="entry name" value="PROKAR_LIPOPROTEIN"/>
    <property type="match status" value="1"/>
</dbReference>
<evidence type="ECO:0000313" key="3">
    <source>
        <dbReference type="Proteomes" id="UP000649753"/>
    </source>
</evidence>
<proteinExistence type="predicted"/>
<feature type="region of interest" description="Disordered" evidence="1">
    <location>
        <begin position="39"/>
        <end position="105"/>
    </location>
</feature>
<organism evidence="2 3">
    <name type="scientific">Plantactinospora soyae</name>
    <dbReference type="NCBI Taxonomy" id="1544732"/>
    <lineage>
        <taxon>Bacteria</taxon>
        <taxon>Bacillati</taxon>
        <taxon>Actinomycetota</taxon>
        <taxon>Actinomycetes</taxon>
        <taxon>Micromonosporales</taxon>
        <taxon>Micromonosporaceae</taxon>
        <taxon>Plantactinospora</taxon>
    </lineage>
</organism>
<dbReference type="Proteomes" id="UP000649753">
    <property type="component" value="Unassembled WGS sequence"/>
</dbReference>
<evidence type="ECO:0000256" key="1">
    <source>
        <dbReference type="SAM" id="MobiDB-lite"/>
    </source>
</evidence>
<keyword evidence="3" id="KW-1185">Reference proteome</keyword>
<reference evidence="2" key="1">
    <citation type="submission" date="2020-10" db="EMBL/GenBank/DDBJ databases">
        <title>Sequencing the genomes of 1000 actinobacteria strains.</title>
        <authorList>
            <person name="Klenk H.-P."/>
        </authorList>
    </citation>
    <scope>NUCLEOTIDE SEQUENCE</scope>
    <source>
        <strain evidence="2">DSM 46832</strain>
    </source>
</reference>
<dbReference type="EMBL" id="JADBEB010000001">
    <property type="protein sequence ID" value="MBE1491584.1"/>
    <property type="molecule type" value="Genomic_DNA"/>
</dbReference>
<name>A0A927MBU0_9ACTN</name>